<feature type="region of interest" description="Disordered" evidence="1">
    <location>
        <begin position="1"/>
        <end position="43"/>
    </location>
</feature>
<gene>
    <name evidence="2" type="ORF">F3168_12195</name>
</gene>
<feature type="region of interest" description="Disordered" evidence="1">
    <location>
        <begin position="239"/>
        <end position="264"/>
    </location>
</feature>
<dbReference type="Proteomes" id="UP000481327">
    <property type="component" value="Unassembled WGS sequence"/>
</dbReference>
<proteinExistence type="predicted"/>
<protein>
    <submittedName>
        <fullName evidence="2">Uncharacterized protein</fullName>
    </submittedName>
</protein>
<dbReference type="RefSeq" id="WP_152578469.1">
    <property type="nucleotide sequence ID" value="NZ_JAATJI010000001.1"/>
</dbReference>
<reference evidence="2 3" key="1">
    <citation type="submission" date="2019-09" db="EMBL/GenBank/DDBJ databases">
        <title>Polymorphobacter sp. isolated from a lake in China.</title>
        <authorList>
            <person name="Liu Z."/>
        </authorList>
    </citation>
    <scope>NUCLEOTIDE SEQUENCE [LARGE SCALE GENOMIC DNA]</scope>
    <source>
        <strain evidence="2 3">D40P</strain>
    </source>
</reference>
<dbReference type="EMBL" id="WIOL01000004">
    <property type="protein sequence ID" value="MQT18017.1"/>
    <property type="molecule type" value="Genomic_DNA"/>
</dbReference>
<sequence>MAGDTNPPRKARPEPGRTAPDRTGWRKGSGDDDGPGVDCPEPEAIATSPEVSRIVADAVRIGYDVIGLNLAHGRAAADRFSAGNYHVDDVPNDVTRLGKRVLKLAQDLSVTGFDLMAAVLNDPAIRKAIQPGGTPTPSKPPPPEPATLACLFRGRRKATAVPVPLRQPDAPTMLSIAGLAPVAGTALPITRVSLRAAHVGSGIIALITIPDDQPAGAYAGDITDAGTGQLLGTLAIEVLPEAPGGEPTGGTDGTPEEKPGDTAA</sequence>
<feature type="compositionally biased region" description="Basic and acidic residues" evidence="1">
    <location>
        <begin position="255"/>
        <end position="264"/>
    </location>
</feature>
<evidence type="ECO:0000256" key="1">
    <source>
        <dbReference type="SAM" id="MobiDB-lite"/>
    </source>
</evidence>
<dbReference type="OrthoDB" id="7605497at2"/>
<comment type="caution">
    <text evidence="2">The sequence shown here is derived from an EMBL/GenBank/DDBJ whole genome shotgun (WGS) entry which is preliminary data.</text>
</comment>
<evidence type="ECO:0000313" key="2">
    <source>
        <dbReference type="EMBL" id="MQT18017.1"/>
    </source>
</evidence>
<accession>A0A7C9GQ38</accession>
<feature type="compositionally biased region" description="Basic and acidic residues" evidence="1">
    <location>
        <begin position="11"/>
        <end position="30"/>
    </location>
</feature>
<name>A0A7C9GQ38_9SPHN</name>
<keyword evidence="3" id="KW-1185">Reference proteome</keyword>
<organism evidence="2 3">
    <name type="scientific">Sandarakinorhabdus fusca</name>
    <dbReference type="NCBI Taxonomy" id="1439888"/>
    <lineage>
        <taxon>Bacteria</taxon>
        <taxon>Pseudomonadati</taxon>
        <taxon>Pseudomonadota</taxon>
        <taxon>Alphaproteobacteria</taxon>
        <taxon>Sphingomonadales</taxon>
        <taxon>Sphingosinicellaceae</taxon>
        <taxon>Sandarakinorhabdus</taxon>
    </lineage>
</organism>
<dbReference type="AlphaFoldDB" id="A0A7C9GQ38"/>
<evidence type="ECO:0000313" key="3">
    <source>
        <dbReference type="Proteomes" id="UP000481327"/>
    </source>
</evidence>